<sequence>MSRSGSGAPGGPYQSRHSSGPPLPVASTSSLPAPHPSSNLPNGPTNHSYNFSPYKSASSTPHQAPTSSYSTSNNNNNQNNNQNNNNSNNNQNGPVNSGPSSIGPPTQPSAHQLLQQQQQQIMSAVVDVTKLSWAPEIEMEVQRYREESKKLRQDEDRLMEARRKSRFELERASWDVERQDHLVGLVLGQLEELDREVETDHTSGDHTESFQDTITTMNDLSDRSAMNYSGSQSPPSEQCFWSRYVDDNDCYFINHGFFGYVTVAFKSLGFAAECSGDECYQDLYNNYNK</sequence>
<feature type="coiled-coil region" evidence="1">
    <location>
        <begin position="134"/>
        <end position="164"/>
    </location>
</feature>
<name>A0ABQ7KFR5_9FUNG</name>
<accession>A0ABQ7KFR5</accession>
<feature type="compositionally biased region" description="Polar residues" evidence="2">
    <location>
        <begin position="93"/>
        <end position="110"/>
    </location>
</feature>
<evidence type="ECO:0000313" key="4">
    <source>
        <dbReference type="Proteomes" id="UP001194696"/>
    </source>
</evidence>
<feature type="compositionally biased region" description="Polar residues" evidence="2">
    <location>
        <begin position="26"/>
        <end position="71"/>
    </location>
</feature>
<proteinExistence type="predicted"/>
<feature type="region of interest" description="Disordered" evidence="2">
    <location>
        <begin position="1"/>
        <end position="111"/>
    </location>
</feature>
<dbReference type="Proteomes" id="UP001194696">
    <property type="component" value="Unassembled WGS sequence"/>
</dbReference>
<evidence type="ECO:0000313" key="3">
    <source>
        <dbReference type="EMBL" id="KAG0297732.1"/>
    </source>
</evidence>
<feature type="compositionally biased region" description="Low complexity" evidence="2">
    <location>
        <begin position="72"/>
        <end position="92"/>
    </location>
</feature>
<dbReference type="EMBL" id="JAAAIM010000024">
    <property type="protein sequence ID" value="KAG0297732.1"/>
    <property type="molecule type" value="Genomic_DNA"/>
</dbReference>
<protein>
    <submittedName>
        <fullName evidence="3">Uncharacterized protein</fullName>
    </submittedName>
</protein>
<keyword evidence="1" id="KW-0175">Coiled coil</keyword>
<organism evidence="3 4">
    <name type="scientific">Linnemannia gamsii</name>
    <dbReference type="NCBI Taxonomy" id="64522"/>
    <lineage>
        <taxon>Eukaryota</taxon>
        <taxon>Fungi</taxon>
        <taxon>Fungi incertae sedis</taxon>
        <taxon>Mucoromycota</taxon>
        <taxon>Mortierellomycotina</taxon>
        <taxon>Mortierellomycetes</taxon>
        <taxon>Mortierellales</taxon>
        <taxon>Mortierellaceae</taxon>
        <taxon>Linnemannia</taxon>
    </lineage>
</organism>
<reference evidence="3 4" key="1">
    <citation type="journal article" date="2020" name="Fungal Divers.">
        <title>Resolving the Mortierellaceae phylogeny through synthesis of multi-gene phylogenetics and phylogenomics.</title>
        <authorList>
            <person name="Vandepol N."/>
            <person name="Liber J."/>
            <person name="Desiro A."/>
            <person name="Na H."/>
            <person name="Kennedy M."/>
            <person name="Barry K."/>
            <person name="Grigoriev I.V."/>
            <person name="Miller A.N."/>
            <person name="O'Donnell K."/>
            <person name="Stajich J.E."/>
            <person name="Bonito G."/>
        </authorList>
    </citation>
    <scope>NUCLEOTIDE SEQUENCE [LARGE SCALE GENOMIC DNA]</scope>
    <source>
        <strain evidence="3 4">AD045</strain>
    </source>
</reference>
<gene>
    <name evidence="3" type="ORF">BGZ96_005154</name>
</gene>
<comment type="caution">
    <text evidence="3">The sequence shown here is derived from an EMBL/GenBank/DDBJ whole genome shotgun (WGS) entry which is preliminary data.</text>
</comment>
<evidence type="ECO:0000256" key="2">
    <source>
        <dbReference type="SAM" id="MobiDB-lite"/>
    </source>
</evidence>
<keyword evidence="4" id="KW-1185">Reference proteome</keyword>
<evidence type="ECO:0000256" key="1">
    <source>
        <dbReference type="SAM" id="Coils"/>
    </source>
</evidence>